<dbReference type="InterPro" id="IPR002321">
    <property type="entry name" value="Cyt_c_II"/>
</dbReference>
<dbReference type="RefSeq" id="WP_096462616.1">
    <property type="nucleotide sequence ID" value="NZ_AP014936.1"/>
</dbReference>
<feature type="chain" id="PRO_5008571383" description="Cytochrome C" evidence="1">
    <location>
        <begin position="27"/>
        <end position="204"/>
    </location>
</feature>
<organism evidence="2 3">
    <name type="scientific">Sulfurifustis variabilis</name>
    <dbReference type="NCBI Taxonomy" id="1675686"/>
    <lineage>
        <taxon>Bacteria</taxon>
        <taxon>Pseudomonadati</taxon>
        <taxon>Pseudomonadota</taxon>
        <taxon>Gammaproteobacteria</taxon>
        <taxon>Acidiferrobacterales</taxon>
        <taxon>Acidiferrobacteraceae</taxon>
        <taxon>Sulfurifustis</taxon>
    </lineage>
</organism>
<dbReference type="EMBL" id="AP014936">
    <property type="protein sequence ID" value="BAU50301.1"/>
    <property type="molecule type" value="Genomic_DNA"/>
</dbReference>
<dbReference type="GO" id="GO:0005506">
    <property type="term" value="F:iron ion binding"/>
    <property type="evidence" value="ECO:0007669"/>
    <property type="project" value="InterPro"/>
</dbReference>
<evidence type="ECO:0000313" key="2">
    <source>
        <dbReference type="EMBL" id="BAU50301.1"/>
    </source>
</evidence>
<accession>A0A1B4VD65</accession>
<dbReference type="KEGG" id="sva:SVA_3767"/>
<evidence type="ECO:0000256" key="1">
    <source>
        <dbReference type="SAM" id="SignalP"/>
    </source>
</evidence>
<dbReference type="GO" id="GO:0022900">
    <property type="term" value="P:electron transport chain"/>
    <property type="evidence" value="ECO:0007669"/>
    <property type="project" value="InterPro"/>
</dbReference>
<gene>
    <name evidence="2" type="ORF">SVA_3767</name>
</gene>
<dbReference type="SUPFAM" id="SSF47175">
    <property type="entry name" value="Cytochromes"/>
    <property type="match status" value="1"/>
</dbReference>
<dbReference type="InterPro" id="IPR010980">
    <property type="entry name" value="Cyt_c/b562"/>
</dbReference>
<dbReference type="Gene3D" id="1.20.120.10">
    <property type="entry name" value="Cytochrome c/b562"/>
    <property type="match status" value="1"/>
</dbReference>
<feature type="signal peptide" evidence="1">
    <location>
        <begin position="1"/>
        <end position="26"/>
    </location>
</feature>
<evidence type="ECO:0008006" key="4">
    <source>
        <dbReference type="Google" id="ProtNLM"/>
    </source>
</evidence>
<keyword evidence="3" id="KW-1185">Reference proteome</keyword>
<sequence>MPPRHRSCRTALLVLAASIAPLIVHAQGASPPKEMQAQLQKMPPEERERVLSYTPELRQKVMALSPQTKAMMKKLHDQHPRRSKELTLRQVMQEVLADYESIVSGIAADNAEQAADSARRLAGHRIPKGGLLPYFALDQVNDADLGVLQTMNDAVEGNALKLAVAADKGDMAGAAARLSDIMVGCVACHQKFRGKPGVSANLVK</sequence>
<reference evidence="2 3" key="1">
    <citation type="submission" date="2015-08" db="EMBL/GenBank/DDBJ databases">
        <title>Complete genome sequence of Sulfurifustis variabilis.</title>
        <authorList>
            <person name="Miura A."/>
            <person name="Kojima H."/>
            <person name="Fukui M."/>
        </authorList>
    </citation>
    <scope>NUCLEOTIDE SEQUENCE [LARGE SCALE GENOMIC DNA]</scope>
    <source>
        <strain evidence="3">skN76</strain>
    </source>
</reference>
<dbReference type="Proteomes" id="UP000218899">
    <property type="component" value="Chromosome"/>
</dbReference>
<dbReference type="GO" id="GO:0009055">
    <property type="term" value="F:electron transfer activity"/>
    <property type="evidence" value="ECO:0007669"/>
    <property type="project" value="InterPro"/>
</dbReference>
<protein>
    <recommendedName>
        <fullName evidence="4">Cytochrome C</fullName>
    </recommendedName>
</protein>
<dbReference type="PROSITE" id="PS51009">
    <property type="entry name" value="CYTCII"/>
    <property type="match status" value="1"/>
</dbReference>
<keyword evidence="1" id="KW-0732">Signal</keyword>
<name>A0A1B4VD65_9GAMM</name>
<proteinExistence type="predicted"/>
<dbReference type="GO" id="GO:0020037">
    <property type="term" value="F:heme binding"/>
    <property type="evidence" value="ECO:0007669"/>
    <property type="project" value="InterPro"/>
</dbReference>
<evidence type="ECO:0000313" key="3">
    <source>
        <dbReference type="Proteomes" id="UP000218899"/>
    </source>
</evidence>
<dbReference type="AlphaFoldDB" id="A0A1B4VD65"/>